<dbReference type="Gene3D" id="1.10.8.60">
    <property type="match status" value="1"/>
</dbReference>
<feature type="domain" description="AAA+ ATPase" evidence="6">
    <location>
        <begin position="855"/>
        <end position="990"/>
    </location>
</feature>
<dbReference type="GO" id="GO:0005524">
    <property type="term" value="F:ATP binding"/>
    <property type="evidence" value="ECO:0007669"/>
    <property type="project" value="UniProtKB-KW"/>
</dbReference>
<evidence type="ECO:0000256" key="3">
    <source>
        <dbReference type="ARBA" id="ARBA00022787"/>
    </source>
</evidence>
<evidence type="ECO:0000313" key="8">
    <source>
        <dbReference type="Proteomes" id="UP000031575"/>
    </source>
</evidence>
<dbReference type="PANTHER" id="PTHR45644">
    <property type="entry name" value="AAA ATPASE, PUTATIVE (AFU_ORTHOLOGUE AFUA_2G12920)-RELATED-RELATED"/>
    <property type="match status" value="1"/>
</dbReference>
<dbReference type="InterPro" id="IPR027417">
    <property type="entry name" value="P-loop_NTPase"/>
</dbReference>
<keyword evidence="8" id="KW-1185">Reference proteome</keyword>
<dbReference type="HOGENOM" id="CLU_004223_0_0_1"/>
<feature type="compositionally biased region" description="Polar residues" evidence="5">
    <location>
        <begin position="96"/>
        <end position="114"/>
    </location>
</feature>
<dbReference type="RefSeq" id="XP_040623007.1">
    <property type="nucleotide sequence ID" value="XM_040761867.1"/>
</dbReference>
<evidence type="ECO:0000256" key="4">
    <source>
        <dbReference type="ARBA" id="ARBA00022840"/>
    </source>
</evidence>
<proteinExistence type="predicted"/>
<dbReference type="InterPro" id="IPR051701">
    <property type="entry name" value="Mito_OM_Translocase_MSP1"/>
</dbReference>
<dbReference type="PANTHER" id="PTHR45644:SF56">
    <property type="entry name" value="AAA ATPASE, PUTATIVE (AFU_ORTHOLOGUE AFUA_2G12920)-RELATED"/>
    <property type="match status" value="1"/>
</dbReference>
<keyword evidence="3" id="KW-0496">Mitochondrion</keyword>
<dbReference type="SMART" id="SM00382">
    <property type="entry name" value="AAA"/>
    <property type="match status" value="1"/>
</dbReference>
<gene>
    <name evidence="7" type="ORF">SPBR_03576</name>
</gene>
<keyword evidence="4" id="KW-0067">ATP-binding</keyword>
<dbReference type="GO" id="GO:0005741">
    <property type="term" value="C:mitochondrial outer membrane"/>
    <property type="evidence" value="ECO:0007669"/>
    <property type="project" value="UniProtKB-SubCell"/>
</dbReference>
<keyword evidence="2" id="KW-0547">Nucleotide-binding</keyword>
<protein>
    <recommendedName>
        <fullName evidence="6">AAA+ ATPase domain-containing protein</fullName>
    </recommendedName>
</protein>
<comment type="subcellular location">
    <subcellularLocation>
        <location evidence="1">Mitochondrion outer membrane</location>
        <topology evidence="1">Single-pass membrane protein</topology>
    </subcellularLocation>
</comment>
<feature type="region of interest" description="Disordered" evidence="5">
    <location>
        <begin position="1"/>
        <end position="168"/>
    </location>
</feature>
<dbReference type="Gene3D" id="3.40.50.300">
    <property type="entry name" value="P-loop containing nucleotide triphosphate hydrolases"/>
    <property type="match status" value="1"/>
</dbReference>
<comment type="caution">
    <text evidence="7">The sequence shown here is derived from an EMBL/GenBank/DDBJ whole genome shotgun (WGS) entry which is preliminary data.</text>
</comment>
<dbReference type="Pfam" id="PF00004">
    <property type="entry name" value="AAA"/>
    <property type="match status" value="1"/>
</dbReference>
<dbReference type="EMBL" id="AWTV01000003">
    <property type="protein sequence ID" value="KIH94997.1"/>
    <property type="molecule type" value="Genomic_DNA"/>
</dbReference>
<dbReference type="GO" id="GO:0016887">
    <property type="term" value="F:ATP hydrolysis activity"/>
    <property type="evidence" value="ECO:0007669"/>
    <property type="project" value="InterPro"/>
</dbReference>
<dbReference type="AlphaFoldDB" id="A0A0C2JDH0"/>
<dbReference type="GeneID" id="63676788"/>
<dbReference type="Pfam" id="PF17862">
    <property type="entry name" value="AAA_lid_3"/>
    <property type="match status" value="1"/>
</dbReference>
<accession>A0A0C2JDH0</accession>
<evidence type="ECO:0000256" key="5">
    <source>
        <dbReference type="SAM" id="MobiDB-lite"/>
    </source>
</evidence>
<evidence type="ECO:0000259" key="6">
    <source>
        <dbReference type="SMART" id="SM00382"/>
    </source>
</evidence>
<dbReference type="InterPro" id="IPR003959">
    <property type="entry name" value="ATPase_AAA_core"/>
</dbReference>
<evidence type="ECO:0000256" key="2">
    <source>
        <dbReference type="ARBA" id="ARBA00022741"/>
    </source>
</evidence>
<sequence length="1133" mass="123233">MQQARADKKGTRYDSQNSPMRRAANRARALQSVAAAPKQYRRRIIPNRPTLGAVRGFIGSPARSARTGEPNPSRDDEPRPQDAASGGKGASEGSGPSQDTWPTTSTSVNTAAGQTTPFTPPAPTVPTVPIPESEPATATQSADGPKETFSVAVGIGGGRNRAARTRNQDGMPAITLPDWFLTDRVRLYREDHTTFTSAQSLSSDLEAASNLIFPTPPQTSSPDDTDLSSLSIGDRETLHRYFDAWVDGASWDAHKVAQAAAHLRDGQQIEAVARRGAAIAAAASYAVASIAYHGPGEFPLPLENVSEVTKTAQISRLDPDNALSLPHRPFGKPSKEAIKASLEKGSPRSIAMAADSAIAHGIPTRTDFGEYLVFQELYSTVATELGAVSPAKSGKDSKRPVSVLAIMNYKGRSKAVNVIDDVARALSAHVVHLDAGSIANIAGPYLGQTAYWARGNIAMLGYSAALKNGQTVSRSLPNSDDDSDVSLSRIPVSIMRVSGMSRLPMKGFATSEPDDRWDDLKINNVLEAMVRAADATSLPSSSLPSSSPLSPQSTKMTPTATKPHNLILHVHHFLELSSTIEGTQILTKLRNIVDRLWQKGRKIVLVGSTSADMNANPSLLERAEDLRQEDCHVIPYRVAEGTSTRNMEAQDTFNENMSNIRAMISALTSQQLNLNAFAWPSGVNAELKSALSSTIFDIHWVYRFAAQVIGNSGYMPSPQPSSHAPALSSQLKDTLNEHSFLRALRSTQDQDKMWKETTGAQEPYYSPLTVNQETDAESEPTHEVRIGGILKKVSSSDYTEYEKKFLSDLIDANEIKTTFDDIVIPTEVKESLKALTSLSLIRPEAFLYGVLAAERIPGCLLYGPPGTGKTLMAKAVAKQSGANMLEISAASINDMWVGNSEKNVQGLFSLARKLSPVVIFLDEADALLGARQTRPGRGGHRETINQFLREWDGLASNMKAFIMVATNRPFDLDEAVLRRLPRRLLVDLPLRESRLAILRVMLRDEMLDSETVSLEKLAADTELYSGSDLKNLCVAAAMAAVREEVRAQAAHTGPDPFVFPERRVLSGRHFDRALQEIGASISEDMASLQAIRRFDERYGDNSSKRRRKRQRGMGFEVAKGPPQTEEARVRQPA</sequence>
<organism evidence="7 8">
    <name type="scientific">Sporothrix brasiliensis 5110</name>
    <dbReference type="NCBI Taxonomy" id="1398154"/>
    <lineage>
        <taxon>Eukaryota</taxon>
        <taxon>Fungi</taxon>
        <taxon>Dikarya</taxon>
        <taxon>Ascomycota</taxon>
        <taxon>Pezizomycotina</taxon>
        <taxon>Sordariomycetes</taxon>
        <taxon>Sordariomycetidae</taxon>
        <taxon>Ophiostomatales</taxon>
        <taxon>Ophiostomataceae</taxon>
        <taxon>Sporothrix</taxon>
    </lineage>
</organism>
<feature type="region of interest" description="Disordered" evidence="5">
    <location>
        <begin position="1097"/>
        <end position="1133"/>
    </location>
</feature>
<name>A0A0C2JDH0_9PEZI</name>
<evidence type="ECO:0000256" key="1">
    <source>
        <dbReference type="ARBA" id="ARBA00004572"/>
    </source>
</evidence>
<keyword evidence="3" id="KW-1000">Mitochondrion outer membrane</keyword>
<dbReference type="OrthoDB" id="39734at2759"/>
<dbReference type="VEuPathDB" id="FungiDB:SPBR_03576"/>
<dbReference type="InterPro" id="IPR041569">
    <property type="entry name" value="AAA_lid_3"/>
</dbReference>
<reference evidence="7 8" key="1">
    <citation type="journal article" date="2014" name="BMC Genomics">
        <title>Comparative genomics of the major fungal agents of human and animal Sporotrichosis: Sporothrix schenckii and Sporothrix brasiliensis.</title>
        <authorList>
            <person name="Teixeira M.M."/>
            <person name="de Almeida L.G."/>
            <person name="Kubitschek-Barreira P."/>
            <person name="Alves F.L."/>
            <person name="Kioshima E.S."/>
            <person name="Abadio A.K."/>
            <person name="Fernandes L."/>
            <person name="Derengowski L.S."/>
            <person name="Ferreira K.S."/>
            <person name="Souza R.C."/>
            <person name="Ruiz J.C."/>
            <person name="de Andrade N.C."/>
            <person name="Paes H.C."/>
            <person name="Nicola A.M."/>
            <person name="Albuquerque P."/>
            <person name="Gerber A.L."/>
            <person name="Martins V.P."/>
            <person name="Peconick L.D."/>
            <person name="Neto A.V."/>
            <person name="Chaucanez C.B."/>
            <person name="Silva P.A."/>
            <person name="Cunha O.L."/>
            <person name="de Oliveira F.F."/>
            <person name="dos Santos T.C."/>
            <person name="Barros A.L."/>
            <person name="Soares M.A."/>
            <person name="de Oliveira L.M."/>
            <person name="Marini M.M."/>
            <person name="Villalobos-Duno H."/>
            <person name="Cunha M.M."/>
            <person name="de Hoog S."/>
            <person name="da Silveira J.F."/>
            <person name="Henrissat B."/>
            <person name="Nino-Vega G.A."/>
            <person name="Cisalpino P.S."/>
            <person name="Mora-Montes H.M."/>
            <person name="Almeida S.R."/>
            <person name="Stajich J.E."/>
            <person name="Lopes-Bezerra L.M."/>
            <person name="Vasconcelos A.T."/>
            <person name="Felipe M.S."/>
        </authorList>
    </citation>
    <scope>NUCLEOTIDE SEQUENCE [LARGE SCALE GENOMIC DNA]</scope>
    <source>
        <strain evidence="7 8">5110</strain>
    </source>
</reference>
<feature type="compositionally biased region" description="Basic and acidic residues" evidence="5">
    <location>
        <begin position="1"/>
        <end position="12"/>
    </location>
</feature>
<feature type="compositionally biased region" description="Low complexity" evidence="5">
    <location>
        <begin position="537"/>
        <end position="551"/>
    </location>
</feature>
<dbReference type="Proteomes" id="UP000031575">
    <property type="component" value="Unassembled WGS sequence"/>
</dbReference>
<feature type="compositionally biased region" description="Pro residues" evidence="5">
    <location>
        <begin position="118"/>
        <end position="129"/>
    </location>
</feature>
<dbReference type="SUPFAM" id="SSF52540">
    <property type="entry name" value="P-loop containing nucleoside triphosphate hydrolases"/>
    <property type="match status" value="1"/>
</dbReference>
<feature type="region of interest" description="Disordered" evidence="5">
    <location>
        <begin position="537"/>
        <end position="560"/>
    </location>
</feature>
<evidence type="ECO:0000313" key="7">
    <source>
        <dbReference type="EMBL" id="KIH94997.1"/>
    </source>
</evidence>
<dbReference type="InterPro" id="IPR003593">
    <property type="entry name" value="AAA+_ATPase"/>
</dbReference>
<keyword evidence="3" id="KW-0472">Membrane</keyword>